<dbReference type="EMBL" id="CP003273">
    <property type="protein sequence ID" value="AGL00719.1"/>
    <property type="molecule type" value="Genomic_DNA"/>
</dbReference>
<dbReference type="KEGG" id="dgi:Desgi_1196"/>
<dbReference type="Proteomes" id="UP000013520">
    <property type="component" value="Chromosome"/>
</dbReference>
<organism evidence="1 2">
    <name type="scientific">Desulfoscipio gibsoniae DSM 7213</name>
    <dbReference type="NCBI Taxonomy" id="767817"/>
    <lineage>
        <taxon>Bacteria</taxon>
        <taxon>Bacillati</taxon>
        <taxon>Bacillota</taxon>
        <taxon>Clostridia</taxon>
        <taxon>Eubacteriales</taxon>
        <taxon>Desulfallaceae</taxon>
        <taxon>Desulfoscipio</taxon>
    </lineage>
</organism>
<dbReference type="STRING" id="767817.Desgi_1196"/>
<dbReference type="OrthoDB" id="9802573at2"/>
<evidence type="ECO:0000313" key="2">
    <source>
        <dbReference type="Proteomes" id="UP000013520"/>
    </source>
</evidence>
<dbReference type="eggNOG" id="ENOG5033GJ4">
    <property type="taxonomic scope" value="Bacteria"/>
</dbReference>
<dbReference type="RefSeq" id="WP_006523734.1">
    <property type="nucleotide sequence ID" value="NC_021184.1"/>
</dbReference>
<gene>
    <name evidence="1" type="ORF">Desgi_1196</name>
</gene>
<name>R4KDQ8_9FIRM</name>
<accession>R4KDQ8</accession>
<proteinExistence type="predicted"/>
<keyword evidence="2" id="KW-1185">Reference proteome</keyword>
<dbReference type="HOGENOM" id="CLU_198707_1_0_9"/>
<evidence type="ECO:0000313" key="1">
    <source>
        <dbReference type="EMBL" id="AGL00719.1"/>
    </source>
</evidence>
<sequence>MTKNNEEIKIAVQNAAKDGRLSCTAARKLAADLGVAPREIGKMADELKIKLFGCELGCFD</sequence>
<dbReference type="AlphaFoldDB" id="R4KDQ8"/>
<protein>
    <submittedName>
        <fullName evidence="1">Uncharacterized protein</fullName>
    </submittedName>
</protein>
<reference evidence="1 2" key="1">
    <citation type="submission" date="2012-01" db="EMBL/GenBank/DDBJ databases">
        <title>Complete sequence of Desulfotomaculum gibsoniae DSM 7213.</title>
        <authorList>
            <consortium name="US DOE Joint Genome Institute"/>
            <person name="Lucas S."/>
            <person name="Han J."/>
            <person name="Lapidus A."/>
            <person name="Cheng J.-F."/>
            <person name="Goodwin L."/>
            <person name="Pitluck S."/>
            <person name="Peters L."/>
            <person name="Ovchinnikova G."/>
            <person name="Teshima H."/>
            <person name="Detter J.C."/>
            <person name="Han C."/>
            <person name="Tapia R."/>
            <person name="Land M."/>
            <person name="Hauser L."/>
            <person name="Kyrpides N."/>
            <person name="Ivanova N."/>
            <person name="Pagani I."/>
            <person name="Parshina S."/>
            <person name="Plugge C."/>
            <person name="Muyzer G."/>
            <person name="Kuever J."/>
            <person name="Ivanova A."/>
            <person name="Nazina T."/>
            <person name="Klenk H.-P."/>
            <person name="Brambilla E."/>
            <person name="Spring S."/>
            <person name="Stams A.F."/>
            <person name="Woyke T."/>
        </authorList>
    </citation>
    <scope>NUCLEOTIDE SEQUENCE [LARGE SCALE GENOMIC DNA]</scope>
    <source>
        <strain evidence="1 2">DSM 7213</strain>
    </source>
</reference>